<evidence type="ECO:0000256" key="1">
    <source>
        <dbReference type="ARBA" id="ARBA00038414"/>
    </source>
</evidence>
<dbReference type="EMBL" id="JARXVC010000009">
    <property type="protein sequence ID" value="MDH6282318.1"/>
    <property type="molecule type" value="Genomic_DNA"/>
</dbReference>
<dbReference type="RefSeq" id="WP_280761627.1">
    <property type="nucleotide sequence ID" value="NZ_JARXVC010000009.1"/>
</dbReference>
<keyword evidence="2" id="KW-0413">Isomerase</keyword>
<gene>
    <name evidence="2" type="ORF">M2280_003546</name>
</gene>
<name>A0ABT6MDC9_9NOCA</name>
<dbReference type="PANTHER" id="PTHR28047">
    <property type="entry name" value="PROTEIN DCG1"/>
    <property type="match status" value="1"/>
</dbReference>
<dbReference type="Proteomes" id="UP001160334">
    <property type="component" value="Unassembled WGS sequence"/>
</dbReference>
<protein>
    <submittedName>
        <fullName evidence="2">Allantoin racemase</fullName>
        <ecNumber evidence="2">5.1.99.3</ecNumber>
    </submittedName>
</protein>
<evidence type="ECO:0000313" key="2">
    <source>
        <dbReference type="EMBL" id="MDH6282318.1"/>
    </source>
</evidence>
<keyword evidence="3" id="KW-1185">Reference proteome</keyword>
<dbReference type="InterPro" id="IPR053714">
    <property type="entry name" value="Iso_Racemase_Enz_sf"/>
</dbReference>
<sequence length="253" mass="26985">MKRVLNIIPVPVPPEALDAFAAQLSGDIVHPGFENVFVSARAGGGTLDSAYETTLADAFVLDAGCRAEEQGYAAVCVNSMSDSALAALRSRLTIPVVAPSQATMLLACLLGKKFSVVTMWPQWHELYHKAARENGLTGRMASVRDIGVRPDAAELLAGKEDFVFAAIEREARAAIEEDGADVIILGSTTMHQSHAYLESVLDVPVLNPGVIAYKLCELLVETGLAHSKHAYPSPERAQDDLLSAVASVFPSKD</sequence>
<dbReference type="InterPro" id="IPR001920">
    <property type="entry name" value="Asp/Glu_race"/>
</dbReference>
<organism evidence="2 3">
    <name type="scientific">Prescottella agglutinans</name>
    <dbReference type="NCBI Taxonomy" id="1644129"/>
    <lineage>
        <taxon>Bacteria</taxon>
        <taxon>Bacillati</taxon>
        <taxon>Actinomycetota</taxon>
        <taxon>Actinomycetes</taxon>
        <taxon>Mycobacteriales</taxon>
        <taxon>Nocardiaceae</taxon>
        <taxon>Prescottella</taxon>
    </lineage>
</organism>
<evidence type="ECO:0000313" key="3">
    <source>
        <dbReference type="Proteomes" id="UP001160334"/>
    </source>
</evidence>
<dbReference type="InterPro" id="IPR052186">
    <property type="entry name" value="Hydantoin_racemase-like"/>
</dbReference>
<dbReference type="GO" id="GO:0047653">
    <property type="term" value="F:allantoin racemase activity"/>
    <property type="evidence" value="ECO:0007669"/>
    <property type="project" value="UniProtKB-EC"/>
</dbReference>
<accession>A0ABT6MDC9</accession>
<comment type="similarity">
    <text evidence="1">Belongs to the HyuE racemase family.</text>
</comment>
<proteinExistence type="inferred from homology"/>
<dbReference type="EC" id="5.1.99.3" evidence="2"/>
<dbReference type="Gene3D" id="3.40.50.12500">
    <property type="match status" value="1"/>
</dbReference>
<dbReference type="SUPFAM" id="SSF53681">
    <property type="entry name" value="Aspartate/glutamate racemase"/>
    <property type="match status" value="1"/>
</dbReference>
<reference evidence="2 3" key="1">
    <citation type="submission" date="2023-04" db="EMBL/GenBank/DDBJ databases">
        <title>Forest soil microbial communities from Buena Vista Peninsula, Colon Province, Panama.</title>
        <authorList>
            <person name="Bouskill N."/>
        </authorList>
    </citation>
    <scope>NUCLEOTIDE SEQUENCE [LARGE SCALE GENOMIC DNA]</scope>
    <source>
        <strain evidence="2 3">CFH S0262</strain>
    </source>
</reference>
<dbReference type="InterPro" id="IPR015942">
    <property type="entry name" value="Asp/Glu/hydantoin_racemase"/>
</dbReference>
<dbReference type="Pfam" id="PF01177">
    <property type="entry name" value="Asp_Glu_race"/>
    <property type="match status" value="1"/>
</dbReference>
<dbReference type="PANTHER" id="PTHR28047:SF5">
    <property type="entry name" value="PROTEIN DCG1"/>
    <property type="match status" value="1"/>
</dbReference>
<comment type="caution">
    <text evidence="2">The sequence shown here is derived from an EMBL/GenBank/DDBJ whole genome shotgun (WGS) entry which is preliminary data.</text>
</comment>